<gene>
    <name evidence="3" type="ordered locus">Smon_0690</name>
</gene>
<dbReference type="GeneID" id="29673978"/>
<keyword evidence="1" id="KW-0175">Coiled coil</keyword>
<dbReference type="Gene3D" id="2.40.128.130">
    <property type="entry name" value="Autotransporter beta-domain"/>
    <property type="match status" value="1"/>
</dbReference>
<name>D1AXY7_STRM9</name>
<dbReference type="InterPro" id="IPR036709">
    <property type="entry name" value="Autotransporte_beta_dom_sf"/>
</dbReference>
<feature type="signal peptide" evidence="2">
    <location>
        <begin position="1"/>
        <end position="16"/>
    </location>
</feature>
<dbReference type="AlphaFoldDB" id="D1AXY7"/>
<sequence length="350" mass="40118">MKKILLFFIAITFVFANNNSDVNTSEEIKKLKNEIEKLKENNKDTENMDYNGLDGNMKKEIDEYALNLSQKIDILKDKMKTRYKLGNFTSAGESFLESLEDDDNRFKFGIMNKTILNKNSYKNNTDFFFVKNINNDGNIFGVGIYGGYSNSKYKKHTAKDLHGLDIGVILEGELPEYGLKIISMNEFNKDFKINEYYSSNSIIGGVGLMYKKEFGSLFYVEPMAFMLYGSNIDTNLKFNDTNVLIKNNFMYNAGVNLKLGLENEVGKNIYNFYIESSFDKKIKKDNNLIFKFKDKERYSTVALANDINLDLGLGLDILLNKEHRLHIDGGIGLIPTEKVYKIGASYELLK</sequence>
<evidence type="ECO:0008006" key="5">
    <source>
        <dbReference type="Google" id="ProtNLM"/>
    </source>
</evidence>
<organism evidence="3 4">
    <name type="scientific">Streptobacillus moniliformis (strain ATCC 14647 / DSM 12112 / NCTC 10651 / 9901)</name>
    <dbReference type="NCBI Taxonomy" id="519441"/>
    <lineage>
        <taxon>Bacteria</taxon>
        <taxon>Fusobacteriati</taxon>
        <taxon>Fusobacteriota</taxon>
        <taxon>Fusobacteriia</taxon>
        <taxon>Fusobacteriales</taxon>
        <taxon>Leptotrichiaceae</taxon>
        <taxon>Streptobacillus</taxon>
    </lineage>
</organism>
<dbReference type="STRING" id="519441.Smon_0690"/>
<keyword evidence="2" id="KW-0732">Signal</keyword>
<evidence type="ECO:0000256" key="1">
    <source>
        <dbReference type="SAM" id="Coils"/>
    </source>
</evidence>
<dbReference type="KEGG" id="smf:Smon_0690"/>
<feature type="coiled-coil region" evidence="1">
    <location>
        <begin position="21"/>
        <end position="48"/>
    </location>
</feature>
<evidence type="ECO:0000313" key="3">
    <source>
        <dbReference type="EMBL" id="ACZ01163.1"/>
    </source>
</evidence>
<keyword evidence="4" id="KW-1185">Reference proteome</keyword>
<dbReference type="Proteomes" id="UP000002072">
    <property type="component" value="Chromosome"/>
</dbReference>
<protein>
    <recommendedName>
        <fullName evidence="5">Autotransporter domain-containing protein</fullName>
    </recommendedName>
</protein>
<evidence type="ECO:0000256" key="2">
    <source>
        <dbReference type="SAM" id="SignalP"/>
    </source>
</evidence>
<accession>D1AXY7</accession>
<dbReference type="OrthoDB" id="95120at2"/>
<evidence type="ECO:0000313" key="4">
    <source>
        <dbReference type="Proteomes" id="UP000002072"/>
    </source>
</evidence>
<proteinExistence type="predicted"/>
<dbReference type="EMBL" id="CP001779">
    <property type="protein sequence ID" value="ACZ01163.1"/>
    <property type="molecule type" value="Genomic_DNA"/>
</dbReference>
<dbReference type="HOGENOM" id="CLU_792064_0_0_0"/>
<reference evidence="3 4" key="1">
    <citation type="journal article" date="2009" name="Stand. Genomic Sci.">
        <title>Complete genome sequence of Streptobacillus moniliformis type strain (9901T).</title>
        <authorList>
            <person name="Nolan M."/>
            <person name="Gronow S."/>
            <person name="Lapidus A."/>
            <person name="Ivanova N."/>
            <person name="Copeland A."/>
            <person name="Lucas S."/>
            <person name="Del Rio T.G."/>
            <person name="Chen F."/>
            <person name="Tice H."/>
            <person name="Pitluck S."/>
            <person name="Cheng J.F."/>
            <person name="Sims D."/>
            <person name="Meincke L."/>
            <person name="Bruce D."/>
            <person name="Goodwin L."/>
            <person name="Brettin T."/>
            <person name="Han C."/>
            <person name="Detter J.C."/>
            <person name="Ovchinikova G."/>
            <person name="Pati A."/>
            <person name="Mavromatis K."/>
            <person name="Mikhailova N."/>
            <person name="Chen A."/>
            <person name="Palaniappan K."/>
            <person name="Land M."/>
            <person name="Hauser L."/>
            <person name="Chang Y.J."/>
            <person name="Jeffries C.D."/>
            <person name="Rohde M."/>
            <person name="Sproer C."/>
            <person name="Goker M."/>
            <person name="Bristow J."/>
            <person name="Eisen J.A."/>
            <person name="Markowitz V."/>
            <person name="Hugenholtz P."/>
            <person name="Kyrpides N.C."/>
            <person name="Klenk H.P."/>
            <person name="Chain P."/>
        </authorList>
    </citation>
    <scope>NUCLEOTIDE SEQUENCE [LARGE SCALE GENOMIC DNA]</scope>
    <source>
        <strain evidence="4">ATCC 14647 / DSM 12112 / NCTC 10651 / 9901</strain>
    </source>
</reference>
<feature type="chain" id="PRO_5003021152" description="Autotransporter domain-containing protein" evidence="2">
    <location>
        <begin position="17"/>
        <end position="350"/>
    </location>
</feature>
<dbReference type="RefSeq" id="WP_012858714.1">
    <property type="nucleotide sequence ID" value="NC_013515.1"/>
</dbReference>